<dbReference type="AlphaFoldDB" id="A0AAJ6W082"/>
<gene>
    <name evidence="6" type="primary">LOC100908101</name>
</gene>
<dbReference type="SMART" id="SM00054">
    <property type="entry name" value="EFh"/>
    <property type="match status" value="2"/>
</dbReference>
<dbReference type="InterPro" id="IPR050145">
    <property type="entry name" value="Centrin_CML-like"/>
</dbReference>
<dbReference type="InterPro" id="IPR018247">
    <property type="entry name" value="EF_Hand_1_Ca_BS"/>
</dbReference>
<keyword evidence="2" id="KW-0106">Calcium</keyword>
<organism evidence="5 6">
    <name type="scientific">Galendromus occidentalis</name>
    <name type="common">western predatory mite</name>
    <dbReference type="NCBI Taxonomy" id="34638"/>
    <lineage>
        <taxon>Eukaryota</taxon>
        <taxon>Metazoa</taxon>
        <taxon>Ecdysozoa</taxon>
        <taxon>Arthropoda</taxon>
        <taxon>Chelicerata</taxon>
        <taxon>Arachnida</taxon>
        <taxon>Acari</taxon>
        <taxon>Parasitiformes</taxon>
        <taxon>Mesostigmata</taxon>
        <taxon>Gamasina</taxon>
        <taxon>Phytoseioidea</taxon>
        <taxon>Phytoseiidae</taxon>
        <taxon>Typhlodrominae</taxon>
        <taxon>Galendromus</taxon>
    </lineage>
</organism>
<dbReference type="Gene3D" id="1.10.238.10">
    <property type="entry name" value="EF-hand"/>
    <property type="match status" value="1"/>
</dbReference>
<dbReference type="RefSeq" id="XP_003747205.1">
    <property type="nucleotide sequence ID" value="XM_003747157.1"/>
</dbReference>
<accession>A0AAJ6W082</accession>
<evidence type="ECO:0000256" key="2">
    <source>
        <dbReference type="ARBA" id="ARBA00022837"/>
    </source>
</evidence>
<keyword evidence="1" id="KW-0677">Repeat</keyword>
<feature type="domain" description="EF-hand" evidence="4">
    <location>
        <begin position="129"/>
        <end position="162"/>
    </location>
</feature>
<keyword evidence="5" id="KW-1185">Reference proteome</keyword>
<dbReference type="PROSITE" id="PS50222">
    <property type="entry name" value="EF_HAND_2"/>
    <property type="match status" value="1"/>
</dbReference>
<name>A0AAJ6W082_9ACAR</name>
<feature type="compositionally biased region" description="Polar residues" evidence="3">
    <location>
        <begin position="1"/>
        <end position="17"/>
    </location>
</feature>
<dbReference type="Pfam" id="PF13499">
    <property type="entry name" value="EF-hand_7"/>
    <property type="match status" value="1"/>
</dbReference>
<evidence type="ECO:0000259" key="4">
    <source>
        <dbReference type="PROSITE" id="PS50222"/>
    </source>
</evidence>
<proteinExistence type="predicted"/>
<evidence type="ECO:0000256" key="3">
    <source>
        <dbReference type="SAM" id="MobiDB-lite"/>
    </source>
</evidence>
<feature type="region of interest" description="Disordered" evidence="3">
    <location>
        <begin position="1"/>
        <end position="21"/>
    </location>
</feature>
<dbReference type="GO" id="GO:0005509">
    <property type="term" value="F:calcium ion binding"/>
    <property type="evidence" value="ECO:0007669"/>
    <property type="project" value="InterPro"/>
</dbReference>
<dbReference type="PANTHER" id="PTHR23050">
    <property type="entry name" value="CALCIUM BINDING PROTEIN"/>
    <property type="match status" value="1"/>
</dbReference>
<evidence type="ECO:0000256" key="1">
    <source>
        <dbReference type="ARBA" id="ARBA00022737"/>
    </source>
</evidence>
<reference evidence="6" key="1">
    <citation type="submission" date="2025-08" db="UniProtKB">
        <authorList>
            <consortium name="RefSeq"/>
        </authorList>
    </citation>
    <scope>IDENTIFICATION</scope>
</reference>
<evidence type="ECO:0000313" key="5">
    <source>
        <dbReference type="Proteomes" id="UP000694867"/>
    </source>
</evidence>
<dbReference type="GeneID" id="100908101"/>
<dbReference type="CDD" id="cd00051">
    <property type="entry name" value="EFh"/>
    <property type="match status" value="1"/>
</dbReference>
<sequence>MSSAAESEPEGNQGTTKNARDIELGTVQKCFRKHQSDERAVDRERIANILRELNLFRDDYMKKFERALKDNSNQLDLYQFTQILDRLCGVSRVEATTSTLRAAFDAIDTGRDGFISRRDLKAAAELLDLNEGEIKKMMRSADTDKDGKVDFGEFQAMFGHNR</sequence>
<dbReference type="PROSITE" id="PS00018">
    <property type="entry name" value="EF_HAND_1"/>
    <property type="match status" value="1"/>
</dbReference>
<protein>
    <submittedName>
        <fullName evidence="6">Calmodulin-like protein 6</fullName>
    </submittedName>
</protein>
<dbReference type="KEGG" id="goe:100908101"/>
<dbReference type="InterPro" id="IPR011992">
    <property type="entry name" value="EF-hand-dom_pair"/>
</dbReference>
<dbReference type="Proteomes" id="UP000694867">
    <property type="component" value="Unplaced"/>
</dbReference>
<evidence type="ECO:0000313" key="6">
    <source>
        <dbReference type="RefSeq" id="XP_003747205.1"/>
    </source>
</evidence>
<dbReference type="SUPFAM" id="SSF47473">
    <property type="entry name" value="EF-hand"/>
    <property type="match status" value="1"/>
</dbReference>
<dbReference type="InterPro" id="IPR002048">
    <property type="entry name" value="EF_hand_dom"/>
</dbReference>